<evidence type="ECO:0000256" key="7">
    <source>
        <dbReference type="ARBA" id="ARBA00023242"/>
    </source>
</evidence>
<keyword evidence="8" id="KW-0732">Signal</keyword>
<evidence type="ECO:0000313" key="10">
    <source>
        <dbReference type="EMBL" id="OAY73690.1"/>
    </source>
</evidence>
<feature type="domain" description="DDE Tnp4" evidence="9">
    <location>
        <begin position="255"/>
        <end position="382"/>
    </location>
</feature>
<dbReference type="AlphaFoldDB" id="A0A199VA79"/>
<dbReference type="EMBL" id="LSRQ01002622">
    <property type="protein sequence ID" value="OAY73690.1"/>
    <property type="molecule type" value="Genomic_DNA"/>
</dbReference>
<comment type="cofactor">
    <cofactor evidence="1">
        <name>a divalent metal cation</name>
        <dbReference type="ChEBI" id="CHEBI:60240"/>
    </cofactor>
</comment>
<sequence>MEPRVLAAAVSCLVSQALLLVLSSLPLTPLPTDTDTETETETDSTADLLLLFSPFSSPTPPSHPLLAPFLLHLLSSSQLAVSARFLSRHGKRQKTPLADGTEEAGEDQEAAIVVPHYPDHFRICFRMSAATFEWLLGLLDPLLLLDCRNPAGPRTAPSLALAVALARLASGSPYPDLARRFGVTERAARFFTKRLCRVLCTNFRFYLAFPSSPPDLLPISAAFRSLSGVGPHPHPGLPGCCGALSCARFDAPTGTVAAQIVADASARILSIAAGFRGDRTDFAVLRRSSLCKDLQGGRLLGSTQYLVGDGPYPLLPWLMVPFASAERGSDEEGFNAVHRSLCRPVRRVLASLRNWGVLSHLAEEENPKVAAACIGTCAILHNVLLMRDDYSALSDAGDDEPEHGSEERCCIADTEMDDFDAERSKALLLRRTLAVSASAVAGSR</sequence>
<evidence type="ECO:0000256" key="2">
    <source>
        <dbReference type="ARBA" id="ARBA00004123"/>
    </source>
</evidence>
<comment type="caution">
    <text evidence="10">The sequence shown here is derived from an EMBL/GenBank/DDBJ whole genome shotgun (WGS) entry which is preliminary data.</text>
</comment>
<evidence type="ECO:0000256" key="6">
    <source>
        <dbReference type="ARBA" id="ARBA00022801"/>
    </source>
</evidence>
<dbReference type="GO" id="GO:0004518">
    <property type="term" value="F:nuclease activity"/>
    <property type="evidence" value="ECO:0007669"/>
    <property type="project" value="UniProtKB-KW"/>
</dbReference>
<dbReference type="PANTHER" id="PTHR22930:SF190">
    <property type="entry name" value="OS06G0164500 PROTEIN"/>
    <property type="match status" value="1"/>
</dbReference>
<dbReference type="GO" id="GO:0016787">
    <property type="term" value="F:hydrolase activity"/>
    <property type="evidence" value="ECO:0007669"/>
    <property type="project" value="UniProtKB-KW"/>
</dbReference>
<dbReference type="Proteomes" id="UP000092600">
    <property type="component" value="Unassembled WGS sequence"/>
</dbReference>
<evidence type="ECO:0000256" key="3">
    <source>
        <dbReference type="ARBA" id="ARBA00006958"/>
    </source>
</evidence>
<reference evidence="10 11" key="1">
    <citation type="journal article" date="2016" name="DNA Res.">
        <title>The draft genome of MD-2 pineapple using hybrid error correction of long reads.</title>
        <authorList>
            <person name="Redwan R.M."/>
            <person name="Saidin A."/>
            <person name="Kumar S.V."/>
        </authorList>
    </citation>
    <scope>NUCLEOTIDE SEQUENCE [LARGE SCALE GENOMIC DNA]</scope>
    <source>
        <strain evidence="11">cv. MD2</strain>
        <tissue evidence="10">Leaf</tissue>
    </source>
</reference>
<keyword evidence="4" id="KW-0540">Nuclease</keyword>
<protein>
    <submittedName>
        <fullName evidence="10">Putative nuclease HARBI1</fullName>
    </submittedName>
</protein>
<dbReference type="InterPro" id="IPR027806">
    <property type="entry name" value="HARBI1_dom"/>
</dbReference>
<dbReference type="GO" id="GO:0046872">
    <property type="term" value="F:metal ion binding"/>
    <property type="evidence" value="ECO:0007669"/>
    <property type="project" value="UniProtKB-KW"/>
</dbReference>
<organism evidence="10 11">
    <name type="scientific">Ananas comosus</name>
    <name type="common">Pineapple</name>
    <name type="synonym">Ananas ananas</name>
    <dbReference type="NCBI Taxonomy" id="4615"/>
    <lineage>
        <taxon>Eukaryota</taxon>
        <taxon>Viridiplantae</taxon>
        <taxon>Streptophyta</taxon>
        <taxon>Embryophyta</taxon>
        <taxon>Tracheophyta</taxon>
        <taxon>Spermatophyta</taxon>
        <taxon>Magnoliopsida</taxon>
        <taxon>Liliopsida</taxon>
        <taxon>Poales</taxon>
        <taxon>Bromeliaceae</taxon>
        <taxon>Bromelioideae</taxon>
        <taxon>Ananas</taxon>
    </lineage>
</organism>
<gene>
    <name evidence="10" type="ORF">ACMD2_27389</name>
</gene>
<evidence type="ECO:0000256" key="4">
    <source>
        <dbReference type="ARBA" id="ARBA00022722"/>
    </source>
</evidence>
<dbReference type="PANTHER" id="PTHR22930">
    <property type="match status" value="1"/>
</dbReference>
<feature type="signal peptide" evidence="8">
    <location>
        <begin position="1"/>
        <end position="23"/>
    </location>
</feature>
<keyword evidence="6" id="KW-0378">Hydrolase</keyword>
<evidence type="ECO:0000256" key="1">
    <source>
        <dbReference type="ARBA" id="ARBA00001968"/>
    </source>
</evidence>
<feature type="chain" id="PRO_5008285775" evidence="8">
    <location>
        <begin position="24"/>
        <end position="444"/>
    </location>
</feature>
<evidence type="ECO:0000256" key="8">
    <source>
        <dbReference type="SAM" id="SignalP"/>
    </source>
</evidence>
<evidence type="ECO:0000313" key="11">
    <source>
        <dbReference type="Proteomes" id="UP000092600"/>
    </source>
</evidence>
<evidence type="ECO:0000259" key="9">
    <source>
        <dbReference type="Pfam" id="PF13359"/>
    </source>
</evidence>
<proteinExistence type="inferred from homology"/>
<accession>A0A199VA79</accession>
<dbReference type="InterPro" id="IPR045249">
    <property type="entry name" value="HARBI1-like"/>
</dbReference>
<comment type="subcellular location">
    <subcellularLocation>
        <location evidence="2">Nucleus</location>
    </subcellularLocation>
</comment>
<dbReference type="Pfam" id="PF13359">
    <property type="entry name" value="DDE_Tnp_4"/>
    <property type="match status" value="1"/>
</dbReference>
<comment type="similarity">
    <text evidence="3">Belongs to the HARBI1 family.</text>
</comment>
<dbReference type="GO" id="GO:0005634">
    <property type="term" value="C:nucleus"/>
    <property type="evidence" value="ECO:0007669"/>
    <property type="project" value="UniProtKB-SubCell"/>
</dbReference>
<keyword evidence="7" id="KW-0539">Nucleus</keyword>
<evidence type="ECO:0000256" key="5">
    <source>
        <dbReference type="ARBA" id="ARBA00022723"/>
    </source>
</evidence>
<keyword evidence="5" id="KW-0479">Metal-binding</keyword>
<name>A0A199VA79_ANACO</name>